<feature type="region of interest" description="Disordered" evidence="6">
    <location>
        <begin position="131"/>
        <end position="150"/>
    </location>
</feature>
<dbReference type="InterPro" id="IPR036236">
    <property type="entry name" value="Znf_C2H2_sf"/>
</dbReference>
<evidence type="ECO:0000256" key="6">
    <source>
        <dbReference type="SAM" id="MobiDB-lite"/>
    </source>
</evidence>
<keyword evidence="9" id="KW-1185">Reference proteome</keyword>
<accession>M7B2S9</accession>
<dbReference type="SMART" id="SM00355">
    <property type="entry name" value="ZnF_C2H2"/>
    <property type="match status" value="2"/>
</dbReference>
<protein>
    <submittedName>
        <fullName evidence="8">Zinc finger and BTB domain-containing protein 7B</fullName>
    </submittedName>
</protein>
<keyword evidence="4" id="KW-0862">Zinc</keyword>
<dbReference type="PANTHER" id="PTHR24403">
    <property type="entry name" value="ZINC FINGER PROTEIN"/>
    <property type="match status" value="1"/>
</dbReference>
<evidence type="ECO:0000256" key="2">
    <source>
        <dbReference type="ARBA" id="ARBA00022737"/>
    </source>
</evidence>
<evidence type="ECO:0000256" key="1">
    <source>
        <dbReference type="ARBA" id="ARBA00022723"/>
    </source>
</evidence>
<dbReference type="InterPro" id="IPR013087">
    <property type="entry name" value="Znf_C2H2_type"/>
</dbReference>
<evidence type="ECO:0000256" key="5">
    <source>
        <dbReference type="PROSITE-ProRule" id="PRU00042"/>
    </source>
</evidence>
<keyword evidence="3 5" id="KW-0863">Zinc-finger</keyword>
<dbReference type="PROSITE" id="PS00028">
    <property type="entry name" value="ZINC_FINGER_C2H2_1"/>
    <property type="match status" value="1"/>
</dbReference>
<dbReference type="PROSITE" id="PS50157">
    <property type="entry name" value="ZINC_FINGER_C2H2_2"/>
    <property type="match status" value="1"/>
</dbReference>
<dbReference type="Gene3D" id="3.30.160.60">
    <property type="entry name" value="Classic Zinc Finger"/>
    <property type="match status" value="1"/>
</dbReference>
<name>M7B2S9_CHEMY</name>
<evidence type="ECO:0000313" key="9">
    <source>
        <dbReference type="Proteomes" id="UP000031443"/>
    </source>
</evidence>
<gene>
    <name evidence="8" type="ORF">UY3_11483</name>
</gene>
<dbReference type="GO" id="GO:0045944">
    <property type="term" value="P:positive regulation of transcription by RNA polymerase II"/>
    <property type="evidence" value="ECO:0007669"/>
    <property type="project" value="TreeGrafter"/>
</dbReference>
<keyword evidence="2" id="KW-0677">Repeat</keyword>
<keyword evidence="1" id="KW-0479">Metal-binding</keyword>
<proteinExistence type="predicted"/>
<dbReference type="InterPro" id="IPR050688">
    <property type="entry name" value="Zinc_finger/UBP_domain"/>
</dbReference>
<dbReference type="SUPFAM" id="SSF57667">
    <property type="entry name" value="beta-beta-alpha zinc fingers"/>
    <property type="match status" value="1"/>
</dbReference>
<evidence type="ECO:0000259" key="7">
    <source>
        <dbReference type="PROSITE" id="PS50157"/>
    </source>
</evidence>
<organism evidence="8 9">
    <name type="scientific">Chelonia mydas</name>
    <name type="common">Green sea-turtle</name>
    <name type="synonym">Chelonia agassizi</name>
    <dbReference type="NCBI Taxonomy" id="8469"/>
    <lineage>
        <taxon>Eukaryota</taxon>
        <taxon>Metazoa</taxon>
        <taxon>Chordata</taxon>
        <taxon>Craniata</taxon>
        <taxon>Vertebrata</taxon>
        <taxon>Euteleostomi</taxon>
        <taxon>Archelosauria</taxon>
        <taxon>Testudinata</taxon>
        <taxon>Testudines</taxon>
        <taxon>Cryptodira</taxon>
        <taxon>Durocryptodira</taxon>
        <taxon>Americhelydia</taxon>
        <taxon>Chelonioidea</taxon>
        <taxon>Cheloniidae</taxon>
        <taxon>Chelonia</taxon>
    </lineage>
</organism>
<dbReference type="AlphaFoldDB" id="M7B2S9"/>
<evidence type="ECO:0000256" key="3">
    <source>
        <dbReference type="ARBA" id="ARBA00022771"/>
    </source>
</evidence>
<feature type="domain" description="C2H2-type" evidence="7">
    <location>
        <begin position="40"/>
        <end position="63"/>
    </location>
</feature>
<dbReference type="GO" id="GO:0008270">
    <property type="term" value="F:zinc ion binding"/>
    <property type="evidence" value="ECO:0007669"/>
    <property type="project" value="UniProtKB-KW"/>
</dbReference>
<dbReference type="Pfam" id="PF00096">
    <property type="entry name" value="zf-C2H2"/>
    <property type="match status" value="2"/>
</dbReference>
<reference evidence="9" key="1">
    <citation type="journal article" date="2013" name="Nat. Genet.">
        <title>The draft genomes of soft-shell turtle and green sea turtle yield insights into the development and evolution of the turtle-specific body plan.</title>
        <authorList>
            <person name="Wang Z."/>
            <person name="Pascual-Anaya J."/>
            <person name="Zadissa A."/>
            <person name="Li W."/>
            <person name="Niimura Y."/>
            <person name="Huang Z."/>
            <person name="Li C."/>
            <person name="White S."/>
            <person name="Xiong Z."/>
            <person name="Fang D."/>
            <person name="Wang B."/>
            <person name="Ming Y."/>
            <person name="Chen Y."/>
            <person name="Zheng Y."/>
            <person name="Kuraku S."/>
            <person name="Pignatelli M."/>
            <person name="Herrero J."/>
            <person name="Beal K."/>
            <person name="Nozawa M."/>
            <person name="Li Q."/>
            <person name="Wang J."/>
            <person name="Zhang H."/>
            <person name="Yu L."/>
            <person name="Shigenobu S."/>
            <person name="Wang J."/>
            <person name="Liu J."/>
            <person name="Flicek P."/>
            <person name="Searle S."/>
            <person name="Wang J."/>
            <person name="Kuratani S."/>
            <person name="Yin Y."/>
            <person name="Aken B."/>
            <person name="Zhang G."/>
            <person name="Irie N."/>
        </authorList>
    </citation>
    <scope>NUCLEOTIDE SEQUENCE [LARGE SCALE GENOMIC DNA]</scope>
</reference>
<dbReference type="EMBL" id="KB545685">
    <property type="protein sequence ID" value="EMP31379.1"/>
    <property type="molecule type" value="Genomic_DNA"/>
</dbReference>
<evidence type="ECO:0000256" key="4">
    <source>
        <dbReference type="ARBA" id="ARBA00022833"/>
    </source>
</evidence>
<dbReference type="PANTHER" id="PTHR24403:SF67">
    <property type="entry name" value="FI01116P-RELATED"/>
    <property type="match status" value="1"/>
</dbReference>
<dbReference type="Proteomes" id="UP000031443">
    <property type="component" value="Unassembled WGS sequence"/>
</dbReference>
<evidence type="ECO:0000313" key="8">
    <source>
        <dbReference type="EMBL" id="EMP31379.1"/>
    </source>
</evidence>
<dbReference type="GO" id="GO:0005634">
    <property type="term" value="C:nucleus"/>
    <property type="evidence" value="ECO:0007669"/>
    <property type="project" value="TreeGrafter"/>
</dbReference>
<sequence length="150" mass="16588">MRVHDAERPCRCSFPHCGWRFKSEVLLRAHLQAHVTPGQFECHSCGSAFRHKHHLQRHQARMHGVLSSSVKKPDSPPVEQLSVVAMLVTGYEREKLSETVSFIGPICLGGRYMLSSYTELRGGEFAAAKTHSIPQPPSLLTSECGGAGPR</sequence>